<reference evidence="6 7" key="2">
    <citation type="journal article" date="2011" name="ISME J.">
        <title>RNA-seq reveals cooperative metabolic interactions between two termite-gut spirochete species in co-culture.</title>
        <authorList>
            <person name="Rosenthal A.Z."/>
            <person name="Matson E.G."/>
            <person name="Eldar A."/>
            <person name="Leadbetter J.R."/>
        </authorList>
    </citation>
    <scope>NUCLEOTIDE SEQUENCE [LARGE SCALE GENOMIC DNA]</scope>
    <source>
        <strain evidence="7">ATCC BAA-887 / DSM 12427 / ZAS-2</strain>
    </source>
</reference>
<dbReference type="InterPro" id="IPR000914">
    <property type="entry name" value="SBP_5_dom"/>
</dbReference>
<evidence type="ECO:0000313" key="7">
    <source>
        <dbReference type="Proteomes" id="UP000009223"/>
    </source>
</evidence>
<evidence type="ECO:0000256" key="2">
    <source>
        <dbReference type="ARBA" id="ARBA00022448"/>
    </source>
</evidence>
<dbReference type="Gene3D" id="3.40.190.10">
    <property type="entry name" value="Periplasmic binding protein-like II"/>
    <property type="match status" value="1"/>
</dbReference>
<dbReference type="Pfam" id="PF00496">
    <property type="entry name" value="SBP_bac_5"/>
    <property type="match status" value="1"/>
</dbReference>
<dbReference type="Gene3D" id="3.90.76.10">
    <property type="entry name" value="Dipeptide-binding Protein, Domain 1"/>
    <property type="match status" value="1"/>
</dbReference>
<dbReference type="KEGG" id="tpi:TREPR_0707"/>
<dbReference type="SUPFAM" id="SSF53850">
    <property type="entry name" value="Periplasmic binding protein-like II"/>
    <property type="match status" value="1"/>
</dbReference>
<dbReference type="InterPro" id="IPR030678">
    <property type="entry name" value="Peptide/Ni-bd"/>
</dbReference>
<dbReference type="OrthoDB" id="304884at2"/>
<comment type="similarity">
    <text evidence="1">Belongs to the bacterial solute-binding protein 5 family.</text>
</comment>
<dbReference type="GO" id="GO:1904680">
    <property type="term" value="F:peptide transmembrane transporter activity"/>
    <property type="evidence" value="ECO:0007669"/>
    <property type="project" value="TreeGrafter"/>
</dbReference>
<organism evidence="6 7">
    <name type="scientific">Treponema primitia (strain ATCC BAA-887 / DSM 12427 / ZAS-2)</name>
    <dbReference type="NCBI Taxonomy" id="545694"/>
    <lineage>
        <taxon>Bacteria</taxon>
        <taxon>Pseudomonadati</taxon>
        <taxon>Spirochaetota</taxon>
        <taxon>Spirochaetia</taxon>
        <taxon>Spirochaetales</taxon>
        <taxon>Treponemataceae</taxon>
        <taxon>Treponema</taxon>
    </lineage>
</organism>
<evidence type="ECO:0000259" key="5">
    <source>
        <dbReference type="Pfam" id="PF00496"/>
    </source>
</evidence>
<evidence type="ECO:0000256" key="4">
    <source>
        <dbReference type="SAM" id="SignalP"/>
    </source>
</evidence>
<dbReference type="STRING" id="545694.TREPR_0707"/>
<feature type="domain" description="Solute-binding protein family 5" evidence="5">
    <location>
        <begin position="79"/>
        <end position="427"/>
    </location>
</feature>
<dbReference type="PROSITE" id="PS51257">
    <property type="entry name" value="PROKAR_LIPOPROTEIN"/>
    <property type="match status" value="1"/>
</dbReference>
<dbReference type="GO" id="GO:0015833">
    <property type="term" value="P:peptide transport"/>
    <property type="evidence" value="ECO:0007669"/>
    <property type="project" value="TreeGrafter"/>
</dbReference>
<evidence type="ECO:0000256" key="3">
    <source>
        <dbReference type="ARBA" id="ARBA00022729"/>
    </source>
</evidence>
<dbReference type="HOGENOM" id="CLU_017028_7_4_12"/>
<dbReference type="RefSeq" id="WP_015709325.1">
    <property type="nucleotide sequence ID" value="NC_015578.1"/>
</dbReference>
<keyword evidence="3 4" id="KW-0732">Signal</keyword>
<keyword evidence="7" id="KW-1185">Reference proteome</keyword>
<dbReference type="PIRSF" id="PIRSF002741">
    <property type="entry name" value="MppA"/>
    <property type="match status" value="1"/>
</dbReference>
<evidence type="ECO:0000256" key="1">
    <source>
        <dbReference type="ARBA" id="ARBA00005695"/>
    </source>
</evidence>
<sequence>MKKQNICFAIGLICLVMALAGCGKSGSKAQAGGYKDTIIFGQGADVTSLDPHIGKETPAVTVTNHIFDTLVEVDGVTNELKPQIAERWEQLSPTSYRFFIRKGIKFHDGTELTAADVKFSLDRAIATPAVAYIVDFISNVTVEDPYTVVVNTHAPYGPTLRNLSVPFAAIIPKAAVEANPTGFIQHPIGSGPYKFVSWKQSDSVQMEAFADYYAGAPKTKNLIMKVIPEPSQRTIALETGELDLAYDLTPNDLKIITGNDKLTVFKAPSLSCTYISMNMRKAPFNNKLVRQAISHAIDRQLIVDTVLSGAGQAADAIIAPAVYGYFETGVDKFDPELSKQLLAQAGYPNGFSCSLWVNNSVQRVEICQAIIEMLRNVGITARLEVMELGAFIQRSTAGEHDMGAFGWVTSTKDADYTYYSLEHSSQQGAAGNRTFTADPEVDRLVDLGRTSVDPAIREKAYKDLAIYLADLENNVNIAYTEINVGGNNNVENFFIDPIGYHKLENVQVKK</sequence>
<keyword evidence="2" id="KW-0813">Transport</keyword>
<dbReference type="InterPro" id="IPR039424">
    <property type="entry name" value="SBP_5"/>
</dbReference>
<dbReference type="Proteomes" id="UP000009223">
    <property type="component" value="Chromosome"/>
</dbReference>
<accession>F5YJY3</accession>
<dbReference type="GO" id="GO:0043190">
    <property type="term" value="C:ATP-binding cassette (ABC) transporter complex"/>
    <property type="evidence" value="ECO:0007669"/>
    <property type="project" value="InterPro"/>
</dbReference>
<dbReference type="PANTHER" id="PTHR30290">
    <property type="entry name" value="PERIPLASMIC BINDING COMPONENT OF ABC TRANSPORTER"/>
    <property type="match status" value="1"/>
</dbReference>
<dbReference type="EMBL" id="CP001843">
    <property type="protein sequence ID" value="AEF84565.1"/>
    <property type="molecule type" value="Genomic_DNA"/>
</dbReference>
<protein>
    <submittedName>
        <fullName evidence="6">Dipeptide-binding protein</fullName>
    </submittedName>
</protein>
<reference evidence="7" key="1">
    <citation type="submission" date="2009-12" db="EMBL/GenBank/DDBJ databases">
        <title>Complete sequence of Treponema primitia strain ZAS-2.</title>
        <authorList>
            <person name="Tetu S.G."/>
            <person name="Matson E."/>
            <person name="Ren Q."/>
            <person name="Seshadri R."/>
            <person name="Elbourne L."/>
            <person name="Hassan K.A."/>
            <person name="Durkin A."/>
            <person name="Radune D."/>
            <person name="Mohamoud Y."/>
            <person name="Shay R."/>
            <person name="Jin S."/>
            <person name="Zhang X."/>
            <person name="Lucey K."/>
            <person name="Ballor N.R."/>
            <person name="Ottesen E."/>
            <person name="Rosenthal R."/>
            <person name="Allen A."/>
            <person name="Leadbetter J.R."/>
            <person name="Paulsen I.T."/>
        </authorList>
    </citation>
    <scope>NUCLEOTIDE SEQUENCE [LARGE SCALE GENOMIC DNA]</scope>
    <source>
        <strain evidence="7">ATCC BAA-887 / DSM 12427 / ZAS-2</strain>
    </source>
</reference>
<gene>
    <name evidence="6" type="ordered locus">TREPR_0707</name>
</gene>
<proteinExistence type="inferred from homology"/>
<feature type="signal peptide" evidence="4">
    <location>
        <begin position="1"/>
        <end position="20"/>
    </location>
</feature>
<evidence type="ECO:0000313" key="6">
    <source>
        <dbReference type="EMBL" id="AEF84565.1"/>
    </source>
</evidence>
<name>F5YJY3_TREPZ</name>
<feature type="chain" id="PRO_5003331945" evidence="4">
    <location>
        <begin position="21"/>
        <end position="510"/>
    </location>
</feature>
<dbReference type="AlphaFoldDB" id="F5YJY3"/>
<dbReference type="PANTHER" id="PTHR30290:SF9">
    <property type="entry name" value="OLIGOPEPTIDE-BINDING PROTEIN APPA"/>
    <property type="match status" value="1"/>
</dbReference>
<dbReference type="GO" id="GO:0030288">
    <property type="term" value="C:outer membrane-bounded periplasmic space"/>
    <property type="evidence" value="ECO:0007669"/>
    <property type="project" value="UniProtKB-ARBA"/>
</dbReference>
<dbReference type="Gene3D" id="3.10.105.10">
    <property type="entry name" value="Dipeptide-binding Protein, Domain 3"/>
    <property type="match status" value="1"/>
</dbReference>
<dbReference type="eggNOG" id="COG0747">
    <property type="taxonomic scope" value="Bacteria"/>
</dbReference>